<dbReference type="AlphaFoldDB" id="A0A3N1L0U4"/>
<feature type="region of interest" description="Disordered" evidence="5">
    <location>
        <begin position="506"/>
        <end position="525"/>
    </location>
</feature>
<keyword evidence="2 6" id="KW-0808">Transferase</keyword>
<dbReference type="RefSeq" id="WP_123692747.1">
    <property type="nucleotide sequence ID" value="NZ_AP019700.1"/>
</dbReference>
<evidence type="ECO:0000256" key="4">
    <source>
        <dbReference type="ARBA" id="ARBA00023145"/>
    </source>
</evidence>
<dbReference type="EMBL" id="RJKX01000015">
    <property type="protein sequence ID" value="ROP84659.1"/>
    <property type="molecule type" value="Genomic_DNA"/>
</dbReference>
<dbReference type="Pfam" id="PF01019">
    <property type="entry name" value="G_glu_transpept"/>
    <property type="match status" value="1"/>
</dbReference>
<name>A0A3N1L0U4_9PROT</name>
<evidence type="ECO:0000256" key="1">
    <source>
        <dbReference type="ARBA" id="ARBA00009381"/>
    </source>
</evidence>
<accession>A0A3N1L0U4</accession>
<reference evidence="6 7" key="1">
    <citation type="submission" date="2018-11" db="EMBL/GenBank/DDBJ databases">
        <title>Genomic Encyclopedia of Type Strains, Phase IV (KMG-IV): sequencing the most valuable type-strain genomes for metagenomic binning, comparative biology and taxonomic classification.</title>
        <authorList>
            <person name="Goeker M."/>
        </authorList>
    </citation>
    <scope>NUCLEOTIDE SEQUENCE [LARGE SCALE GENOMIC DNA]</scope>
    <source>
        <strain evidence="6 7">DSM 5900</strain>
    </source>
</reference>
<evidence type="ECO:0000313" key="7">
    <source>
        <dbReference type="Proteomes" id="UP000278222"/>
    </source>
</evidence>
<keyword evidence="4" id="KW-0865">Zymogen</keyword>
<evidence type="ECO:0000256" key="3">
    <source>
        <dbReference type="ARBA" id="ARBA00022801"/>
    </source>
</evidence>
<dbReference type="GO" id="GO:0016740">
    <property type="term" value="F:transferase activity"/>
    <property type="evidence" value="ECO:0007669"/>
    <property type="project" value="UniProtKB-KW"/>
</dbReference>
<dbReference type="Proteomes" id="UP000278222">
    <property type="component" value="Unassembled WGS sequence"/>
</dbReference>
<evidence type="ECO:0000313" key="6">
    <source>
        <dbReference type="EMBL" id="ROP84659.1"/>
    </source>
</evidence>
<dbReference type="PANTHER" id="PTHR43199">
    <property type="entry name" value="GLUTATHIONE HYDROLASE"/>
    <property type="match status" value="1"/>
</dbReference>
<dbReference type="PRINTS" id="PR01210">
    <property type="entry name" value="GGTRANSPTASE"/>
</dbReference>
<dbReference type="OrthoDB" id="9781342at2"/>
<keyword evidence="7" id="KW-1185">Reference proteome</keyword>
<gene>
    <name evidence="6" type="ORF">EDC65_4014</name>
</gene>
<dbReference type="InterPro" id="IPR043137">
    <property type="entry name" value="GGT_ssub_C"/>
</dbReference>
<dbReference type="SUPFAM" id="SSF56235">
    <property type="entry name" value="N-terminal nucleophile aminohydrolases (Ntn hydrolases)"/>
    <property type="match status" value="1"/>
</dbReference>
<dbReference type="GO" id="GO:0016787">
    <property type="term" value="F:hydrolase activity"/>
    <property type="evidence" value="ECO:0007669"/>
    <property type="project" value="UniProtKB-KW"/>
</dbReference>
<sequence length="525" mass="55045">MIDHSFSHNWQMSKAVVRSKGGVVASQSRRAADAGAAILRAGGNAMDAAIAASFTVGVLENWMNGIGGGGCMLVYVAKEKKVYAVDFTMVAPLGIDPADYPLTGTSGAADLFGWPGVEGDRNVHGPLSIAVPGYMAGIGLALKTFGTKPLAELMAPAIAHAERGLMVDWYATLLIATGAKDLLKYPESAAIWLDGGVPPVGNWSGPPKMLPFPKLAATLRHIAQNGADSFYKGALAQQIVADMKAVGGKITLEDLARYEARIVEPIHLPYRGYDIHAMSGLTAGPTVAKCFAQLGANPASGAGAPDTEQYLAYARTLHNAYAERLDTMGEAEGTKEPVSTTHLAAVDGEGNMVTITQTLLSLFGSKVTMPSTGILMNNGIMWFDPRPGRPNAIAPGRRPLNNMCPIIVTKDGAPRLAMGASGGRRIMPAVLQIAAFQMDYGMGFGQAFEQPRMDVSGTQGITAEPGLGKETLSALASEFATDIQPRMVYPKNYACPVAVAVDPATGDRLGTSEPSQPWGDAAAEV</sequence>
<dbReference type="InterPro" id="IPR029055">
    <property type="entry name" value="Ntn_hydrolases_N"/>
</dbReference>
<keyword evidence="3" id="KW-0378">Hydrolase</keyword>
<dbReference type="InterPro" id="IPR051792">
    <property type="entry name" value="GGT_bact"/>
</dbReference>
<dbReference type="Gene3D" id="3.60.20.40">
    <property type="match status" value="1"/>
</dbReference>
<evidence type="ECO:0000256" key="5">
    <source>
        <dbReference type="SAM" id="MobiDB-lite"/>
    </source>
</evidence>
<comment type="similarity">
    <text evidence="1">Belongs to the gamma-glutamyltransferase family.</text>
</comment>
<comment type="caution">
    <text evidence="6">The sequence shown here is derived from an EMBL/GenBank/DDBJ whole genome shotgun (WGS) entry which is preliminary data.</text>
</comment>
<protein>
    <submittedName>
        <fullName evidence="6">Gamma-glutamyltransferase 1</fullName>
    </submittedName>
</protein>
<proteinExistence type="inferred from homology"/>
<evidence type="ECO:0000256" key="2">
    <source>
        <dbReference type="ARBA" id="ARBA00022679"/>
    </source>
</evidence>
<organism evidence="6 7">
    <name type="scientific">Stella humosa</name>
    <dbReference type="NCBI Taxonomy" id="94"/>
    <lineage>
        <taxon>Bacteria</taxon>
        <taxon>Pseudomonadati</taxon>
        <taxon>Pseudomonadota</taxon>
        <taxon>Alphaproteobacteria</taxon>
        <taxon>Rhodospirillales</taxon>
        <taxon>Stellaceae</taxon>
        <taxon>Stella</taxon>
    </lineage>
</organism>
<dbReference type="PANTHER" id="PTHR43199:SF1">
    <property type="entry name" value="GLUTATHIONE HYDROLASE PROENZYME"/>
    <property type="match status" value="1"/>
</dbReference>